<dbReference type="Proteomes" id="UP000320672">
    <property type="component" value="Chromosome"/>
</dbReference>
<dbReference type="Pfam" id="PF12904">
    <property type="entry name" value="Collagen_bind_2"/>
    <property type="match status" value="1"/>
</dbReference>
<sequence precursor="true">MMKSFLLCLVLLVMLGLPDSGKLGADDFASLRVSENGRFLVQEDGSGFFPVADTAWAIGWQLKRDQVERYLQRRKDQNFNTIALIAFPGVEGNVVIPNVYGDHAFKISGSGAWDPLQPITTPGKNPEDSAQYDYWDHLEYIIDTAESKGMAAILLPAWGVCVAGDWANGKATRDLIFDETSGYQYSHWIGERFKNKKNIIWMIGGDRSAVYGEKDYRKVFGAMAEGIADGVNGINQPNQEADYSTTLMSYHPRKWQPNSSEWFHNEPWLDFNSMQDQPSDQITATELDYKLLPAKPTWLFEGGYEFRRNIYKDWQIRFQSYQTVFAGGFGVTYGSMNIYHFNSAVAASDESITLDKSRKWEASLDEPGAMDMQHLFRLMTSMSNEQFLDRIPDQSLIEGSTGGMEGSEGIRSNRLQATRGSKGDYAMVYNANGRNFSVRMDRLSAPEMNAFWFNPRTGKWQVEDQDHTDRQPFKKSIPSGPAAPVQEFDPPGAEGDGNDWVLLLN</sequence>
<reference evidence="5 6" key="1">
    <citation type="submission" date="2019-02" db="EMBL/GenBank/DDBJ databases">
        <title>Deep-cultivation of Planctomycetes and their phenomic and genomic characterization uncovers novel biology.</title>
        <authorList>
            <person name="Wiegand S."/>
            <person name="Jogler M."/>
            <person name="Boedeker C."/>
            <person name="Pinto D."/>
            <person name="Vollmers J."/>
            <person name="Rivas-Marin E."/>
            <person name="Kohn T."/>
            <person name="Peeters S.H."/>
            <person name="Heuer A."/>
            <person name="Rast P."/>
            <person name="Oberbeckmann S."/>
            <person name="Bunk B."/>
            <person name="Jeske O."/>
            <person name="Meyerdierks A."/>
            <person name="Storesund J.E."/>
            <person name="Kallscheuer N."/>
            <person name="Luecker S."/>
            <person name="Lage O.M."/>
            <person name="Pohl T."/>
            <person name="Merkel B.J."/>
            <person name="Hornburger P."/>
            <person name="Mueller R.-W."/>
            <person name="Bruemmer F."/>
            <person name="Labrenz M."/>
            <person name="Spormann A.M."/>
            <person name="Op den Camp H."/>
            <person name="Overmann J."/>
            <person name="Amann R."/>
            <person name="Jetten M.S.M."/>
            <person name="Mascher T."/>
            <person name="Medema M.H."/>
            <person name="Devos D.P."/>
            <person name="Kaster A.-K."/>
            <person name="Ovreas L."/>
            <person name="Rohde M."/>
            <person name="Galperin M.Y."/>
            <person name="Jogler C."/>
        </authorList>
    </citation>
    <scope>NUCLEOTIDE SEQUENCE [LARGE SCALE GENOMIC DNA]</scope>
    <source>
        <strain evidence="5 6">FF011L</strain>
    </source>
</reference>
<dbReference type="SUPFAM" id="SSF51445">
    <property type="entry name" value="(Trans)glycosidases"/>
    <property type="match status" value="1"/>
</dbReference>
<evidence type="ECO:0000259" key="4">
    <source>
        <dbReference type="Pfam" id="PF13204"/>
    </source>
</evidence>
<dbReference type="InterPro" id="IPR025277">
    <property type="entry name" value="Apiosidase-like_cat_dom"/>
</dbReference>
<feature type="signal peptide" evidence="2">
    <location>
        <begin position="1"/>
        <end position="25"/>
    </location>
</feature>
<keyword evidence="2" id="KW-0732">Signal</keyword>
<dbReference type="InterPro" id="IPR024749">
    <property type="entry name" value="Collagen-bd_put"/>
</dbReference>
<feature type="region of interest" description="Disordered" evidence="1">
    <location>
        <begin position="467"/>
        <end position="500"/>
    </location>
</feature>
<evidence type="ECO:0000256" key="1">
    <source>
        <dbReference type="SAM" id="MobiDB-lite"/>
    </source>
</evidence>
<proteinExistence type="predicted"/>
<keyword evidence="6" id="KW-1185">Reference proteome</keyword>
<organism evidence="5 6">
    <name type="scientific">Roseimaritima multifibrata</name>
    <dbReference type="NCBI Taxonomy" id="1930274"/>
    <lineage>
        <taxon>Bacteria</taxon>
        <taxon>Pseudomonadati</taxon>
        <taxon>Planctomycetota</taxon>
        <taxon>Planctomycetia</taxon>
        <taxon>Pirellulales</taxon>
        <taxon>Pirellulaceae</taxon>
        <taxon>Roseimaritima</taxon>
    </lineage>
</organism>
<gene>
    <name evidence="5" type="ORF">FF011L_11060</name>
</gene>
<feature type="domain" description="Apiosidase-like catalytic" evidence="4">
    <location>
        <begin position="34"/>
        <end position="382"/>
    </location>
</feature>
<dbReference type="RefSeq" id="WP_145350630.1">
    <property type="nucleotide sequence ID" value="NZ_CP036262.1"/>
</dbReference>
<dbReference type="PANTHER" id="PTHR37836">
    <property type="entry name" value="LMO1036 PROTEIN"/>
    <property type="match status" value="1"/>
</dbReference>
<dbReference type="InterPro" id="IPR017853">
    <property type="entry name" value="GH"/>
</dbReference>
<evidence type="ECO:0000256" key="2">
    <source>
        <dbReference type="SAM" id="SignalP"/>
    </source>
</evidence>
<evidence type="ECO:0000313" key="5">
    <source>
        <dbReference type="EMBL" id="QDS92363.1"/>
    </source>
</evidence>
<dbReference type="Pfam" id="PF13204">
    <property type="entry name" value="Apiosidase"/>
    <property type="match status" value="1"/>
</dbReference>
<feature type="chain" id="PRO_5022025183" evidence="2">
    <location>
        <begin position="26"/>
        <end position="505"/>
    </location>
</feature>
<dbReference type="EMBL" id="CP036262">
    <property type="protein sequence ID" value="QDS92363.1"/>
    <property type="molecule type" value="Genomic_DNA"/>
</dbReference>
<evidence type="ECO:0000313" key="6">
    <source>
        <dbReference type="Proteomes" id="UP000320672"/>
    </source>
</evidence>
<dbReference type="Gene3D" id="3.20.20.80">
    <property type="entry name" value="Glycosidases"/>
    <property type="match status" value="1"/>
</dbReference>
<dbReference type="AlphaFoldDB" id="A0A517MBV1"/>
<dbReference type="KEGG" id="rml:FF011L_11060"/>
<protein>
    <submittedName>
        <fullName evidence="5">Endoglucanase</fullName>
    </submittedName>
</protein>
<feature type="domain" description="Putative collagen-binding" evidence="3">
    <location>
        <begin position="391"/>
        <end position="504"/>
    </location>
</feature>
<name>A0A517MBV1_9BACT</name>
<evidence type="ECO:0000259" key="3">
    <source>
        <dbReference type="Pfam" id="PF12904"/>
    </source>
</evidence>
<accession>A0A517MBV1</accession>
<dbReference type="OrthoDB" id="59486at2"/>
<dbReference type="PANTHER" id="PTHR37836:SF2">
    <property type="entry name" value="DUF4038 DOMAIN-CONTAINING PROTEIN"/>
    <property type="match status" value="1"/>
</dbReference>